<evidence type="ECO:0000313" key="1">
    <source>
        <dbReference type="EMBL" id="MDD1795562.1"/>
    </source>
</evidence>
<keyword evidence="2" id="KW-1185">Reference proteome</keyword>
<evidence type="ECO:0000313" key="2">
    <source>
        <dbReference type="Proteomes" id="UP001149400"/>
    </source>
</evidence>
<protein>
    <submittedName>
        <fullName evidence="1">Sporulation protein</fullName>
    </submittedName>
</protein>
<sequence length="264" mass="29255">MGWFKKALAKVGVGSAEVALIMPKETFMQGETTTIEVTITGGSTPQPIDTISFELCCDYMGWEQIRTTGEQGRKRQRRRMTYSLAKWQLPDTFTLQPGEVRQFDTQCQIPRHTPLTMGDGKVWVVANLDIPMGKDASSKTFFSIGPSACFNAVLEGFEAVGCRIEKVSNQDVERSSLPFEQRIELAPVSGRLVELLQRIELVSSCDDKGLHLALTLYRQGEGLGDALGRLVGANKVERSLTISPDATAELARREIDILLDKIEE</sequence>
<gene>
    <name evidence="1" type="ORF">LRP50_20760</name>
</gene>
<dbReference type="EMBL" id="JAJUBC010000031">
    <property type="protein sequence ID" value="MDD1795562.1"/>
    <property type="molecule type" value="Genomic_DNA"/>
</dbReference>
<reference evidence="1" key="1">
    <citation type="submission" date="2021-12" db="EMBL/GenBank/DDBJ databases">
        <title>Enterovibrio ZSDZ35 sp. nov. and Enterovibrio ZSDZ42 sp. nov., isolated from coastal seawater in Qingdao.</title>
        <authorList>
            <person name="Zhang P."/>
        </authorList>
    </citation>
    <scope>NUCLEOTIDE SEQUENCE</scope>
    <source>
        <strain evidence="1">ZSDZ42</strain>
    </source>
</reference>
<dbReference type="InterPro" id="IPR009776">
    <property type="entry name" value="Spore_0_M"/>
</dbReference>
<dbReference type="RefSeq" id="WP_274166354.1">
    <property type="nucleotide sequence ID" value="NZ_JAJUBC010000031.1"/>
</dbReference>
<proteinExistence type="predicted"/>
<name>A0ABT5R5K7_9GAMM</name>
<accession>A0ABT5R5K7</accession>
<dbReference type="Pfam" id="PF07070">
    <property type="entry name" value="Spo0M"/>
    <property type="match status" value="1"/>
</dbReference>
<organism evidence="1 2">
    <name type="scientific">Enterovibrio gelatinilyticus</name>
    <dbReference type="NCBI Taxonomy" id="2899819"/>
    <lineage>
        <taxon>Bacteria</taxon>
        <taxon>Pseudomonadati</taxon>
        <taxon>Pseudomonadota</taxon>
        <taxon>Gammaproteobacteria</taxon>
        <taxon>Vibrionales</taxon>
        <taxon>Vibrionaceae</taxon>
        <taxon>Enterovibrio</taxon>
    </lineage>
</organism>
<comment type="caution">
    <text evidence="1">The sequence shown here is derived from an EMBL/GenBank/DDBJ whole genome shotgun (WGS) entry which is preliminary data.</text>
</comment>
<dbReference type="PANTHER" id="PTHR40053:SF1">
    <property type="entry name" value="SPORULATION-CONTROL PROTEIN SPO0M"/>
    <property type="match status" value="1"/>
</dbReference>
<dbReference type="PANTHER" id="PTHR40053">
    <property type="entry name" value="SPORULATION-CONTROL PROTEIN SPO0M"/>
    <property type="match status" value="1"/>
</dbReference>
<dbReference type="Proteomes" id="UP001149400">
    <property type="component" value="Unassembled WGS sequence"/>
</dbReference>